<feature type="transmembrane region" description="Helical" evidence="6">
    <location>
        <begin position="193"/>
        <end position="213"/>
    </location>
</feature>
<evidence type="ECO:0000313" key="8">
    <source>
        <dbReference type="EMBL" id="RMB61531.1"/>
    </source>
</evidence>
<evidence type="ECO:0000256" key="6">
    <source>
        <dbReference type="RuleBase" id="RU363032"/>
    </source>
</evidence>
<feature type="transmembrane region" description="Helical" evidence="6">
    <location>
        <begin position="157"/>
        <end position="181"/>
    </location>
</feature>
<dbReference type="InterPro" id="IPR035906">
    <property type="entry name" value="MetI-like_sf"/>
</dbReference>
<dbReference type="GO" id="GO:0055085">
    <property type="term" value="P:transmembrane transport"/>
    <property type="evidence" value="ECO:0007669"/>
    <property type="project" value="InterPro"/>
</dbReference>
<dbReference type="PROSITE" id="PS50928">
    <property type="entry name" value="ABC_TM1"/>
    <property type="match status" value="1"/>
</dbReference>
<feature type="transmembrane region" description="Helical" evidence="6">
    <location>
        <begin position="31"/>
        <end position="54"/>
    </location>
</feature>
<keyword evidence="2 6" id="KW-0813">Transport</keyword>
<gene>
    <name evidence="8" type="ORF">EAX62_02510</name>
</gene>
<accession>A0A3M0G962</accession>
<organism evidence="8 9">
    <name type="scientific">Tessaracoccus antarcticus</name>
    <dbReference type="NCBI Taxonomy" id="2479848"/>
    <lineage>
        <taxon>Bacteria</taxon>
        <taxon>Bacillati</taxon>
        <taxon>Actinomycetota</taxon>
        <taxon>Actinomycetes</taxon>
        <taxon>Propionibacteriales</taxon>
        <taxon>Propionibacteriaceae</taxon>
        <taxon>Tessaracoccus</taxon>
    </lineage>
</organism>
<dbReference type="InterPro" id="IPR000515">
    <property type="entry name" value="MetI-like"/>
</dbReference>
<evidence type="ECO:0000256" key="3">
    <source>
        <dbReference type="ARBA" id="ARBA00022692"/>
    </source>
</evidence>
<name>A0A3M0G962_9ACTN</name>
<feature type="transmembrane region" description="Helical" evidence="6">
    <location>
        <begin position="91"/>
        <end position="113"/>
    </location>
</feature>
<dbReference type="GO" id="GO:0005886">
    <property type="term" value="C:plasma membrane"/>
    <property type="evidence" value="ECO:0007669"/>
    <property type="project" value="UniProtKB-SubCell"/>
</dbReference>
<protein>
    <submittedName>
        <fullName evidence="8">ABC transporter permease subunit</fullName>
    </submittedName>
</protein>
<comment type="caution">
    <text evidence="8">The sequence shown here is derived from an EMBL/GenBank/DDBJ whole genome shotgun (WGS) entry which is preliminary data.</text>
</comment>
<evidence type="ECO:0000256" key="5">
    <source>
        <dbReference type="ARBA" id="ARBA00023136"/>
    </source>
</evidence>
<keyword evidence="4 6" id="KW-1133">Transmembrane helix</keyword>
<feature type="transmembrane region" description="Helical" evidence="6">
    <location>
        <begin position="60"/>
        <end position="84"/>
    </location>
</feature>
<comment type="similarity">
    <text evidence="6">Belongs to the binding-protein-dependent transport system permease family.</text>
</comment>
<dbReference type="PANTHER" id="PTHR30177">
    <property type="entry name" value="GLYCINE BETAINE/L-PROLINE TRANSPORT SYSTEM PERMEASE PROTEIN PROW"/>
    <property type="match status" value="1"/>
</dbReference>
<dbReference type="SUPFAM" id="SSF161098">
    <property type="entry name" value="MetI-like"/>
    <property type="match status" value="1"/>
</dbReference>
<keyword evidence="5 6" id="KW-0472">Membrane</keyword>
<dbReference type="EMBL" id="REFW01000001">
    <property type="protein sequence ID" value="RMB61531.1"/>
    <property type="molecule type" value="Genomic_DNA"/>
</dbReference>
<feature type="domain" description="ABC transmembrane type-1" evidence="7">
    <location>
        <begin position="27"/>
        <end position="210"/>
    </location>
</feature>
<evidence type="ECO:0000256" key="4">
    <source>
        <dbReference type="ARBA" id="ARBA00022989"/>
    </source>
</evidence>
<evidence type="ECO:0000313" key="9">
    <source>
        <dbReference type="Proteomes" id="UP000275256"/>
    </source>
</evidence>
<dbReference type="Gene3D" id="1.10.3720.10">
    <property type="entry name" value="MetI-like"/>
    <property type="match status" value="1"/>
</dbReference>
<dbReference type="InterPro" id="IPR051204">
    <property type="entry name" value="ABC_transp_perm/SBD"/>
</dbReference>
<keyword evidence="3 6" id="KW-0812">Transmembrane</keyword>
<evidence type="ECO:0000256" key="2">
    <source>
        <dbReference type="ARBA" id="ARBA00022448"/>
    </source>
</evidence>
<dbReference type="OrthoDB" id="5244012at2"/>
<sequence length="234" mass="24085">MIQFADAFAWLVDPANWPGPNGITARILEHLWYCLLALVLALVIAMPAGLYIGHTGKGRALAIGLTGALRALPSLGLLTLLAVTMSLGLRLAIVPSTIVLAILAIPPLLAAAYSGVEAVDPDVVDGARASGLNEWQIVGRVEVPLAAPLLVGGLRSAVLQVIATATLSAFLGLGGLGRFILDGQAVADYTRMLGGAILVIALALILDGGILLLQRWLVPSGVSIALGTGRLEGR</sequence>
<comment type="subcellular location">
    <subcellularLocation>
        <location evidence="6">Cell membrane</location>
        <topology evidence="6">Multi-pass membrane protein</topology>
    </subcellularLocation>
    <subcellularLocation>
        <location evidence="1">Membrane</location>
        <topology evidence="1">Multi-pass membrane protein</topology>
    </subcellularLocation>
</comment>
<dbReference type="Pfam" id="PF00528">
    <property type="entry name" value="BPD_transp_1"/>
    <property type="match status" value="1"/>
</dbReference>
<proteinExistence type="inferred from homology"/>
<evidence type="ECO:0000259" key="7">
    <source>
        <dbReference type="PROSITE" id="PS50928"/>
    </source>
</evidence>
<keyword evidence="9" id="KW-1185">Reference proteome</keyword>
<reference evidence="8 9" key="1">
    <citation type="submission" date="2018-10" db="EMBL/GenBank/DDBJ databases">
        <title>Tessaracoccus antarcticuss sp. nov., isolated from sediment.</title>
        <authorList>
            <person name="Zhou L.Y."/>
            <person name="Du Z.J."/>
        </authorList>
    </citation>
    <scope>NUCLEOTIDE SEQUENCE [LARGE SCALE GENOMIC DNA]</scope>
    <source>
        <strain evidence="8 9">JDX10</strain>
    </source>
</reference>
<evidence type="ECO:0000256" key="1">
    <source>
        <dbReference type="ARBA" id="ARBA00004141"/>
    </source>
</evidence>
<dbReference type="RefSeq" id="WP_121900078.1">
    <property type="nucleotide sequence ID" value="NZ_REFW01000001.1"/>
</dbReference>
<dbReference type="AlphaFoldDB" id="A0A3M0G962"/>
<dbReference type="CDD" id="cd06261">
    <property type="entry name" value="TM_PBP2"/>
    <property type="match status" value="1"/>
</dbReference>
<dbReference type="Proteomes" id="UP000275256">
    <property type="component" value="Unassembled WGS sequence"/>
</dbReference>
<dbReference type="PANTHER" id="PTHR30177:SF33">
    <property type="entry name" value="POSSIBLE OSMOPROTECTANT (GLYCINE BETAINE_CARNITINE_CHOLINE_L-PROLINE) TRANSPORT INTEGRAL MEMBRANE PROTEIN ABC TRANSPORTER PROZ"/>
    <property type="match status" value="1"/>
</dbReference>
<dbReference type="GO" id="GO:0031460">
    <property type="term" value="P:glycine betaine transport"/>
    <property type="evidence" value="ECO:0007669"/>
    <property type="project" value="TreeGrafter"/>
</dbReference>